<name>A0AAD7UHQ5_9STRA</name>
<evidence type="ECO:0000256" key="7">
    <source>
        <dbReference type="SAM" id="MobiDB-lite"/>
    </source>
</evidence>
<comment type="caution">
    <text evidence="10">The sequence shown here is derived from an EMBL/GenBank/DDBJ whole genome shotgun (WGS) entry which is preliminary data.</text>
</comment>
<sequence length="939" mass="103520">MIWTWVSGVPSGARESTSIFEILLTMVLIAACVWLVAKEVMEAKRLLETSRVEATLGEMLNYRLECWWANKPYALALSLVYVIFLMNLVGGVLFAVATGQRLGSSMFAVWNFLSDPGALASGEYGSGGSAISFFMTVAGIVFFGFMISLTTDYVADKVAQIKKGNSRVIESGHTVILGYSSHLRPLILQIALANESEGGGTVVVLVDPQQHEIMQKVLQSIGSGGSALTETTENALKCTRIVVRLGSPLEFDDLRIVSVDTARVVICLADNEVSADESDAFVMRTSLVLSAFPKVHGHVVAEIRDIDNKERIELTSGHRTECIVAHDLIGRLMVQCARHRGLAGIVEELLGFEGDEFYTNEWPSLVGLNFLQVQRAFDYATPVGIVFANGQVVINPQPAASVVVAKGDKIIVVAEDNDTYAPLPDGPIPLEVVDREVGDRIRLRREPTQILEKSEREHFLFLGWRRDVMDMIHFLDDLVPPGSTLTIMSMLPVRKRYMEMSENGRKLELRNLTLDHVVGNHVSRRQLKAIPLRRYSAILVLSEKSLETETASKDSISTAAVVLVRDILEKELGPDHYQRYRRSPENNNFHCTLSPPPVGDVTEAEDEDSTLARVVPPLDEKYDVLKAIQAGLGQTVDLIKSPIEQMFEEHRRKHGRRRHSDDDRDDDVDDDDHSETGDFEDLMHQSTSGRDPRASAEPPPAPATSPAVGDPNSSSGGLITSSSSSSLADTLFAATNDDNNSGAQRPSLLSLGSKLKREEPKRTEAKLKRQLSLMKDPTTNSRKKPPPILICELLDSRMSNTLSRFCDIVASNDCMSRILAMVSECSEINQTITQLLAARSDSTLMIQPATLYVDDGEILSFYQLSLRLQECGDILMGYLTSHDAGDETVTLNPRDKLALITWGTHHRLTIIGCDKRRASRERGSSFAAPSSPPSRPGRD</sequence>
<feature type="region of interest" description="Disordered" evidence="7">
    <location>
        <begin position="649"/>
        <end position="723"/>
    </location>
</feature>
<dbReference type="AlphaFoldDB" id="A0AAD7UHQ5"/>
<evidence type="ECO:0000256" key="2">
    <source>
        <dbReference type="ARBA" id="ARBA00022448"/>
    </source>
</evidence>
<feature type="domain" description="CASTOR/POLLUX/SYM8 ion channel conserved" evidence="9">
    <location>
        <begin position="326"/>
        <end position="423"/>
    </location>
</feature>
<feature type="transmembrane region" description="Helical" evidence="8">
    <location>
        <begin position="19"/>
        <end position="37"/>
    </location>
</feature>
<organism evidence="10 11">
    <name type="scientific">Chrysophaeum taylorii</name>
    <dbReference type="NCBI Taxonomy" id="2483200"/>
    <lineage>
        <taxon>Eukaryota</taxon>
        <taxon>Sar</taxon>
        <taxon>Stramenopiles</taxon>
        <taxon>Ochrophyta</taxon>
        <taxon>Pelagophyceae</taxon>
        <taxon>Pelagomonadales</taxon>
        <taxon>Pelagomonadaceae</taxon>
        <taxon>Chrysophaeum</taxon>
    </lineage>
</organism>
<dbReference type="Proteomes" id="UP001230188">
    <property type="component" value="Unassembled WGS sequence"/>
</dbReference>
<protein>
    <recommendedName>
        <fullName evidence="9">CASTOR/POLLUX/SYM8 ion channel conserved domain-containing protein</fullName>
    </recommendedName>
</protein>
<dbReference type="InterPro" id="IPR044849">
    <property type="entry name" value="CASTOR/POLLUX/SYM8-like"/>
</dbReference>
<keyword evidence="6 8" id="KW-0472">Membrane</keyword>
<feature type="compositionally biased region" description="Acidic residues" evidence="7">
    <location>
        <begin position="663"/>
        <end position="680"/>
    </location>
</feature>
<reference evidence="10" key="1">
    <citation type="submission" date="2023-01" db="EMBL/GenBank/DDBJ databases">
        <title>Metagenome sequencing of chrysophaentin producing Chrysophaeum taylorii.</title>
        <authorList>
            <person name="Davison J."/>
            <person name="Bewley C."/>
        </authorList>
    </citation>
    <scope>NUCLEOTIDE SEQUENCE</scope>
    <source>
        <strain evidence="10">NIES-1699</strain>
    </source>
</reference>
<proteinExistence type="predicted"/>
<evidence type="ECO:0000313" key="10">
    <source>
        <dbReference type="EMBL" id="KAJ8605322.1"/>
    </source>
</evidence>
<dbReference type="EMBL" id="JAQMWT010000316">
    <property type="protein sequence ID" value="KAJ8605322.1"/>
    <property type="molecule type" value="Genomic_DNA"/>
</dbReference>
<dbReference type="Pfam" id="PF06241">
    <property type="entry name" value="Castor_Poll_mid"/>
    <property type="match status" value="1"/>
</dbReference>
<comment type="subcellular location">
    <subcellularLocation>
        <location evidence="1">Endomembrane system</location>
        <topology evidence="1">Multi-pass membrane protein</topology>
    </subcellularLocation>
</comment>
<dbReference type="GO" id="GO:0012505">
    <property type="term" value="C:endomembrane system"/>
    <property type="evidence" value="ECO:0007669"/>
    <property type="project" value="UniProtKB-SubCell"/>
</dbReference>
<feature type="compositionally biased region" description="Pro residues" evidence="7">
    <location>
        <begin position="930"/>
        <end position="939"/>
    </location>
</feature>
<dbReference type="GO" id="GO:0006811">
    <property type="term" value="P:monoatomic ion transport"/>
    <property type="evidence" value="ECO:0007669"/>
    <property type="project" value="UniProtKB-KW"/>
</dbReference>
<dbReference type="PANTHER" id="PTHR31563:SF10">
    <property type="entry name" value="ION CHANNEL POLLUX-RELATED"/>
    <property type="match status" value="1"/>
</dbReference>
<evidence type="ECO:0000256" key="4">
    <source>
        <dbReference type="ARBA" id="ARBA00022989"/>
    </source>
</evidence>
<keyword evidence="11" id="KW-1185">Reference proteome</keyword>
<feature type="compositionally biased region" description="Low complexity" evidence="7">
    <location>
        <begin position="713"/>
        <end position="723"/>
    </location>
</feature>
<evidence type="ECO:0000256" key="1">
    <source>
        <dbReference type="ARBA" id="ARBA00004127"/>
    </source>
</evidence>
<dbReference type="PANTHER" id="PTHR31563">
    <property type="entry name" value="ION CHANNEL POLLUX-RELATED"/>
    <property type="match status" value="1"/>
</dbReference>
<keyword evidence="2" id="KW-0813">Transport</keyword>
<evidence type="ECO:0000256" key="6">
    <source>
        <dbReference type="ARBA" id="ARBA00023136"/>
    </source>
</evidence>
<feature type="compositionally biased region" description="Basic and acidic residues" evidence="7">
    <location>
        <begin position="755"/>
        <end position="767"/>
    </location>
</feature>
<keyword evidence="3 8" id="KW-0812">Transmembrane</keyword>
<gene>
    <name evidence="10" type="ORF">CTAYLR_002358</name>
</gene>
<dbReference type="Gene3D" id="3.40.50.720">
    <property type="entry name" value="NAD(P)-binding Rossmann-like Domain"/>
    <property type="match status" value="1"/>
</dbReference>
<feature type="region of interest" description="Disordered" evidence="7">
    <location>
        <begin position="919"/>
        <end position="939"/>
    </location>
</feature>
<evidence type="ECO:0000256" key="5">
    <source>
        <dbReference type="ARBA" id="ARBA00023065"/>
    </source>
</evidence>
<evidence type="ECO:0000256" key="3">
    <source>
        <dbReference type="ARBA" id="ARBA00022692"/>
    </source>
</evidence>
<accession>A0AAD7UHQ5</accession>
<keyword evidence="4 8" id="KW-1133">Transmembrane helix</keyword>
<feature type="transmembrane region" description="Helical" evidence="8">
    <location>
        <begin position="73"/>
        <end position="97"/>
    </location>
</feature>
<evidence type="ECO:0000259" key="9">
    <source>
        <dbReference type="Pfam" id="PF06241"/>
    </source>
</evidence>
<feature type="region of interest" description="Disordered" evidence="7">
    <location>
        <begin position="735"/>
        <end position="784"/>
    </location>
</feature>
<evidence type="ECO:0000313" key="11">
    <source>
        <dbReference type="Proteomes" id="UP001230188"/>
    </source>
</evidence>
<keyword evidence="5" id="KW-0406">Ion transport</keyword>
<evidence type="ECO:0000256" key="8">
    <source>
        <dbReference type="SAM" id="Phobius"/>
    </source>
</evidence>
<dbReference type="InterPro" id="IPR010420">
    <property type="entry name" value="CASTOR/POLLUX/SYM8_dom"/>
</dbReference>